<protein>
    <submittedName>
        <fullName evidence="2">Beta-lactamase family protein</fullName>
    </submittedName>
</protein>
<dbReference type="InterPro" id="IPR001466">
    <property type="entry name" value="Beta-lactam-related"/>
</dbReference>
<dbReference type="SUPFAM" id="SSF56601">
    <property type="entry name" value="beta-lactamase/transpeptidase-like"/>
    <property type="match status" value="1"/>
</dbReference>
<name>A0ABZ2FDM2_9MICO</name>
<dbReference type="Gene3D" id="3.40.710.10">
    <property type="entry name" value="DD-peptidase/beta-lactamase superfamily"/>
    <property type="match status" value="1"/>
</dbReference>
<feature type="domain" description="Beta-lactamase-related" evidence="1">
    <location>
        <begin position="18"/>
        <end position="351"/>
    </location>
</feature>
<gene>
    <name evidence="2" type="ORF">N5P18_12125</name>
</gene>
<dbReference type="EMBL" id="CP104874">
    <property type="protein sequence ID" value="WWF04435.1"/>
    <property type="molecule type" value="Genomic_DNA"/>
</dbReference>
<reference evidence="2 3" key="1">
    <citation type="submission" date="2022-09" db="EMBL/GenBank/DDBJ databases">
        <title>Complete genome sequence of Janibacter terrae strain COS04-44, PCL-degrading bacteria isolated from oil spilled coast.</title>
        <authorList>
            <person name="Park H."/>
            <person name="Kim J.Y."/>
            <person name="An S.H."/>
            <person name="Lee C.M."/>
            <person name="Weon H.-Y."/>
        </authorList>
    </citation>
    <scope>NUCLEOTIDE SEQUENCE [LARGE SCALE GENOMIC DNA]</scope>
    <source>
        <strain evidence="2 3">COS04-44</strain>
    </source>
</reference>
<dbReference type="InterPro" id="IPR012338">
    <property type="entry name" value="Beta-lactam/transpept-like"/>
</dbReference>
<dbReference type="PANTHER" id="PTHR43283:SF3">
    <property type="entry name" value="BETA-LACTAMASE FAMILY PROTEIN (AFU_ORTHOLOGUE AFUA_5G07500)"/>
    <property type="match status" value="1"/>
</dbReference>
<evidence type="ECO:0000259" key="1">
    <source>
        <dbReference type="Pfam" id="PF00144"/>
    </source>
</evidence>
<dbReference type="PANTHER" id="PTHR43283">
    <property type="entry name" value="BETA-LACTAMASE-RELATED"/>
    <property type="match status" value="1"/>
</dbReference>
<accession>A0ABZ2FDM2</accession>
<organism evidence="2 3">
    <name type="scientific">Janibacter terrae</name>
    <dbReference type="NCBI Taxonomy" id="103817"/>
    <lineage>
        <taxon>Bacteria</taxon>
        <taxon>Bacillati</taxon>
        <taxon>Actinomycetota</taxon>
        <taxon>Actinomycetes</taxon>
        <taxon>Micrococcales</taxon>
        <taxon>Intrasporangiaceae</taxon>
        <taxon>Janibacter</taxon>
    </lineage>
</organism>
<dbReference type="RefSeq" id="WP_338537813.1">
    <property type="nucleotide sequence ID" value="NZ_CP104874.1"/>
</dbReference>
<dbReference type="Proteomes" id="UP001381003">
    <property type="component" value="Chromosome"/>
</dbReference>
<sequence length="372" mass="38617">MTSLEDLATDLDRLVAEGLLAGWVAGLADADDQTVLTGGHRSLGGPPMSEDTQFALSSSTKPFAGVLTLRLAEIGVLSLDDPVARWLPELATPRVLSSPGADLDDTRPADRAITVADLLGMVPGFGWVAEPGPLADAIAAQPEIAPGPWGPPLPPDEFVARIAALPLADQPGTAWRYHTSSDVLSVLLARATDESVGHLLTEHVLRPLGLTDTAFHGDPDRMATAYGAPGPDEPGLAPFPVPAGTYVDVPVFESLAAGLVSTVPDQLTFLSSLVGSSPAVLSPASLGDLRTDHLTTEQRRTATGFLQPGCGWGRHVETRPEGWIGWAGGLGTIGYADPATGRAAFLATQVSFDAGGTSRAFDRFWGLLASAG</sequence>
<proteinExistence type="predicted"/>
<evidence type="ECO:0000313" key="3">
    <source>
        <dbReference type="Proteomes" id="UP001381003"/>
    </source>
</evidence>
<keyword evidence="3" id="KW-1185">Reference proteome</keyword>
<evidence type="ECO:0000313" key="2">
    <source>
        <dbReference type="EMBL" id="WWF04435.1"/>
    </source>
</evidence>
<dbReference type="InterPro" id="IPR050789">
    <property type="entry name" value="Diverse_Enzym_Activities"/>
</dbReference>
<dbReference type="Pfam" id="PF00144">
    <property type="entry name" value="Beta-lactamase"/>
    <property type="match status" value="1"/>
</dbReference>